<evidence type="ECO:0000256" key="2">
    <source>
        <dbReference type="ARBA" id="ARBA00006086"/>
    </source>
</evidence>
<comment type="pathway">
    <text evidence="1">tRNA modification; 5-methoxycarbonylmethyl-2-thiouridine-tRNA biosynthesis.</text>
</comment>
<comment type="subcellular location">
    <subcellularLocation>
        <location evidence="5">Cytoplasm</location>
    </subcellularLocation>
    <subcellularLocation>
        <location evidence="5">Nucleus</location>
    </subcellularLocation>
</comment>
<evidence type="ECO:0000256" key="3">
    <source>
        <dbReference type="ARBA" id="ARBA00022490"/>
    </source>
</evidence>
<name>A0A4U5PKJ0_STECR</name>
<evidence type="ECO:0000313" key="13">
    <source>
        <dbReference type="Proteomes" id="UP000298663"/>
    </source>
</evidence>
<dbReference type="InterPro" id="IPR056165">
    <property type="entry name" value="Beta-prop_ELP1_2nd"/>
</dbReference>
<sequence length="1152" mass="131123">MIEAAQCTFDPEDCVTGAQWSPDFSTLCIATKNNIQFLTRDFITVTEDELNPNRQGSAELMTVGWGSRETQFQGSVGRKAREGPDSELQLIPVNPEVDDCSTSISWNSSGEHVSVNSVFEVEGVAVRAIRIWSREGELISRCVPLAGMESCLSTRPAGNLIATSRLLGDKRSVCFYEKNGQRRYQFDLPENRSRNTPLVKIESLSWNADATVLAVHMSRVDESWVDFYVVSNYKWDLKYVLEFEDPLVAVRWDAEQAKKCHIMTSCGSVSCLTFEAAYDNDELIVLAVDGCDTRITDLSKGTVPPPMSHAQLKTDYEVNEVTGFGGIWAVLLANRQLQIYKLSDGRKLTLQHTHKLLKKGVYYNLRSNSPSSISVIRSGEQYEVVQLEISEEEIKESYVVSTVPLVWHTFSQSLIVQQIDGECLEVLDGSRKPFFLKRSRGWTNRCVWVEATKSLIQLSSDHELTCNGNLVASNVGSFSIGQDFLLFISLDYQMKAVQLDWLTTLEPNKIANLKDRAVERGAMLVCLDDTRVWMQMPRGNLELIHHRCLLIHKLKKLLDTHDYREATVEMRRQRVDMNLLYDHDPEVFLDNVKTYVDAVDNADLINNFVFSLNGSDCTVVTYSNNYPNRSAVNPMKVKLICQKVRSMVLGIEDAARQRRLFTVALSCFVQESAELTGDALRAIKEASESVPEKEEGLKLREKWLLHMSYMVDAKTLFEHALATYDLEVALLIAETSEWDPKEYLPLLNGFRMHEPVEYMKYHIDVHLNRMQSALRHLALVDNVFDECVAFIKQHNMYQTAIEIYEKRDKRKEIFTLAAEFMFSKSSFKEAALLFSKGEVPEKILECYVMMDNYVKYTKLADKMGIPDSERVPKLLKMAASLEKANSWAEVAEVYEKLGKEKYASRIMECLFNGFKWLKVVEDFRDTHEEAVEAGVVNRANAVLTQINGWGQTLDQHSNRLKLVIANKKNVFEEWLKGERDIDNDAQSEVFSETSSIASKSSRLSRMSTASSRRRKQIDRKKRSLKEGGQYEDCALLSAIKEIYVLIDNQQEEVGELLLALMECGNAALAISLQEQFGALIEKATSLASQVWPTFIFFENLPGPIHEICRCEDGVVRLPSEGFMPQRISIEPELVRPVIRQNVDWKLVIFQKL</sequence>
<dbReference type="InterPro" id="IPR006849">
    <property type="entry name" value="Elp1"/>
</dbReference>
<proteinExistence type="inferred from homology"/>
<dbReference type="Pfam" id="PF23925">
    <property type="entry name" value="A-sol_ELP1"/>
    <property type="match status" value="1"/>
</dbReference>
<evidence type="ECO:0000256" key="1">
    <source>
        <dbReference type="ARBA" id="ARBA00005043"/>
    </source>
</evidence>
<feature type="domain" description="ELP1 alpha-solenoid" evidence="10">
    <location>
        <begin position="547"/>
        <end position="749"/>
    </location>
</feature>
<keyword evidence="4" id="KW-0819">tRNA processing</keyword>
<dbReference type="Pfam" id="PF23936">
    <property type="entry name" value="HB_ELP1"/>
    <property type="match status" value="1"/>
</dbReference>
<dbReference type="AlphaFoldDB" id="A0A4U5PKJ0"/>
<dbReference type="GO" id="GO:0005829">
    <property type="term" value="C:cytosol"/>
    <property type="evidence" value="ECO:0007669"/>
    <property type="project" value="TreeGrafter"/>
</dbReference>
<feature type="domain" description="ELP1 three-helical bundle" evidence="11">
    <location>
        <begin position="925"/>
        <end position="1081"/>
    </location>
</feature>
<dbReference type="STRING" id="34508.A0A4U5PKJ0"/>
<keyword evidence="5" id="KW-0539">Nucleus</keyword>
<evidence type="ECO:0000256" key="5">
    <source>
        <dbReference type="PIRNR" id="PIRNR017233"/>
    </source>
</evidence>
<dbReference type="PANTHER" id="PTHR12747:SF0">
    <property type="entry name" value="ELONGATOR COMPLEX PROTEIN 1"/>
    <property type="match status" value="1"/>
</dbReference>
<evidence type="ECO:0000259" key="7">
    <source>
        <dbReference type="Pfam" id="PF04762"/>
    </source>
</evidence>
<evidence type="ECO:0000259" key="11">
    <source>
        <dbReference type="Pfam" id="PF23936"/>
    </source>
</evidence>
<gene>
    <name evidence="12" type="ORF">L596_010918</name>
</gene>
<feature type="region of interest" description="Disordered" evidence="6">
    <location>
        <begin position="992"/>
        <end position="1023"/>
    </location>
</feature>
<dbReference type="EMBL" id="AZBU02000002">
    <property type="protein sequence ID" value="TKR96983.1"/>
    <property type="molecule type" value="Genomic_DNA"/>
</dbReference>
<dbReference type="InterPro" id="IPR056167">
    <property type="entry name" value="A-sol_ELP1"/>
</dbReference>
<dbReference type="Pfam" id="PF04762">
    <property type="entry name" value="Beta-prop_ELP1_1st"/>
    <property type="match status" value="1"/>
</dbReference>
<feature type="compositionally biased region" description="Basic residues" evidence="6">
    <location>
        <begin position="1011"/>
        <end position="1023"/>
    </location>
</feature>
<evidence type="ECO:0000256" key="4">
    <source>
        <dbReference type="ARBA" id="ARBA00022694"/>
    </source>
</evidence>
<dbReference type="Pfam" id="PF23797">
    <property type="entry name" value="Beta-prop_ELP1_2nd"/>
    <property type="match status" value="1"/>
</dbReference>
<dbReference type="PIRSF" id="PIRSF017233">
    <property type="entry name" value="IKAP"/>
    <property type="match status" value="1"/>
</dbReference>
<protein>
    <recommendedName>
        <fullName evidence="5">Elongator complex protein 1</fullName>
    </recommendedName>
</protein>
<evidence type="ECO:0000313" key="12">
    <source>
        <dbReference type="EMBL" id="TKR96983.1"/>
    </source>
</evidence>
<keyword evidence="13" id="KW-1185">Reference proteome</keyword>
<evidence type="ECO:0000259" key="9">
    <source>
        <dbReference type="Pfam" id="PF23878"/>
    </source>
</evidence>
<evidence type="ECO:0000259" key="8">
    <source>
        <dbReference type="Pfam" id="PF23797"/>
    </source>
</evidence>
<dbReference type="UniPathway" id="UPA00988"/>
<reference evidence="12 13" key="2">
    <citation type="journal article" date="2019" name="G3 (Bethesda)">
        <title>Hybrid Assembly of the Genome of the Entomopathogenic Nematode Steinernema carpocapsae Identifies the X-Chromosome.</title>
        <authorList>
            <person name="Serra L."/>
            <person name="Macchietto M."/>
            <person name="Macias-Munoz A."/>
            <person name="McGill C.J."/>
            <person name="Rodriguez I.M."/>
            <person name="Rodriguez B."/>
            <person name="Murad R."/>
            <person name="Mortazavi A."/>
        </authorList>
    </citation>
    <scope>NUCLEOTIDE SEQUENCE [LARGE SCALE GENOMIC DNA]</scope>
    <source>
        <strain evidence="12 13">ALL</strain>
    </source>
</reference>
<dbReference type="InterPro" id="IPR056166">
    <property type="entry name" value="TPR_ELP1"/>
</dbReference>
<organism evidence="12 13">
    <name type="scientific">Steinernema carpocapsae</name>
    <name type="common">Entomopathogenic nematode</name>
    <dbReference type="NCBI Taxonomy" id="34508"/>
    <lineage>
        <taxon>Eukaryota</taxon>
        <taxon>Metazoa</taxon>
        <taxon>Ecdysozoa</taxon>
        <taxon>Nematoda</taxon>
        <taxon>Chromadorea</taxon>
        <taxon>Rhabditida</taxon>
        <taxon>Tylenchina</taxon>
        <taxon>Panagrolaimomorpha</taxon>
        <taxon>Strongyloidoidea</taxon>
        <taxon>Steinernematidae</taxon>
        <taxon>Steinernema</taxon>
    </lineage>
</organism>
<keyword evidence="3 5" id="KW-0963">Cytoplasm</keyword>
<dbReference type="PANTHER" id="PTHR12747">
    <property type="entry name" value="ELONGATOR COMPLEX PROTEIN 1"/>
    <property type="match status" value="1"/>
</dbReference>
<dbReference type="Proteomes" id="UP000298663">
    <property type="component" value="Unassembled WGS sequence"/>
</dbReference>
<dbReference type="Pfam" id="PF23878">
    <property type="entry name" value="TPR_ELP1"/>
    <property type="match status" value="1"/>
</dbReference>
<feature type="domain" description="ELP1 first N-terminal beta-propeller" evidence="7">
    <location>
        <begin position="12"/>
        <end position="254"/>
    </location>
</feature>
<comment type="similarity">
    <text evidence="2 5">Belongs to the ELP1/IKA1 family.</text>
</comment>
<evidence type="ECO:0000259" key="10">
    <source>
        <dbReference type="Pfam" id="PF23925"/>
    </source>
</evidence>
<feature type="domain" description="ELP1 TPR" evidence="9">
    <location>
        <begin position="758"/>
        <end position="893"/>
    </location>
</feature>
<dbReference type="GO" id="GO:0005634">
    <property type="term" value="C:nucleus"/>
    <property type="evidence" value="ECO:0007669"/>
    <property type="project" value="UniProtKB-SubCell"/>
</dbReference>
<dbReference type="SUPFAM" id="SSF69322">
    <property type="entry name" value="Tricorn protease domain 2"/>
    <property type="match status" value="1"/>
</dbReference>
<dbReference type="GO" id="GO:0033588">
    <property type="term" value="C:elongator holoenzyme complex"/>
    <property type="evidence" value="ECO:0007669"/>
    <property type="project" value="InterPro"/>
</dbReference>
<dbReference type="InterPro" id="IPR056164">
    <property type="entry name" value="Beta-prop_ELP1_1st"/>
</dbReference>
<dbReference type="GO" id="GO:0002926">
    <property type="term" value="P:tRNA wobble base 5-methoxycarbonylmethyl-2-thiouridinylation"/>
    <property type="evidence" value="ECO:0007669"/>
    <property type="project" value="TreeGrafter"/>
</dbReference>
<dbReference type="GO" id="GO:0000049">
    <property type="term" value="F:tRNA binding"/>
    <property type="evidence" value="ECO:0007669"/>
    <property type="project" value="TreeGrafter"/>
</dbReference>
<evidence type="ECO:0000256" key="6">
    <source>
        <dbReference type="SAM" id="MobiDB-lite"/>
    </source>
</evidence>
<reference evidence="12 13" key="1">
    <citation type="journal article" date="2015" name="Genome Biol.">
        <title>Comparative genomics of Steinernema reveals deeply conserved gene regulatory networks.</title>
        <authorList>
            <person name="Dillman A.R."/>
            <person name="Macchietto M."/>
            <person name="Porter C.F."/>
            <person name="Rogers A."/>
            <person name="Williams B."/>
            <person name="Antoshechkin I."/>
            <person name="Lee M.M."/>
            <person name="Goodwin Z."/>
            <person name="Lu X."/>
            <person name="Lewis E.E."/>
            <person name="Goodrich-Blair H."/>
            <person name="Stock S.P."/>
            <person name="Adams B.J."/>
            <person name="Sternberg P.W."/>
            <person name="Mortazavi A."/>
        </authorList>
    </citation>
    <scope>NUCLEOTIDE SEQUENCE [LARGE SCALE GENOMIC DNA]</scope>
    <source>
        <strain evidence="12 13">ALL</strain>
    </source>
</reference>
<comment type="function">
    <text evidence="5">Component of the elongator complex which is required for multiple tRNA modifications, including mcm5U (5-methoxycarbonylmethyl uridine), mcm5s2U (5-methoxycarbonylmethyl-2-thiouridine), and ncm5U (5-carbamoylmethyl uridine). The elongator complex catalyzes formation of carboxymethyluridine in the wobble base at position 34 in tRNAs.</text>
</comment>
<feature type="compositionally biased region" description="Low complexity" evidence="6">
    <location>
        <begin position="994"/>
        <end position="1010"/>
    </location>
</feature>
<feature type="domain" description="ELP1 N-terminal second beta-propeller" evidence="8">
    <location>
        <begin position="288"/>
        <end position="525"/>
    </location>
</feature>
<dbReference type="InterPro" id="IPR056169">
    <property type="entry name" value="HB_ELP1"/>
</dbReference>
<accession>A0A4U5PKJ0</accession>
<comment type="caution">
    <text evidence="12">The sequence shown here is derived from an EMBL/GenBank/DDBJ whole genome shotgun (WGS) entry which is preliminary data.</text>
</comment>
<dbReference type="OrthoDB" id="40048at2759"/>